<accession>A0A0A2C3R2</accession>
<reference evidence="2" key="1">
    <citation type="journal article" date="2014" name="Sci. Data">
        <title>Genomes of diverse isolates of the marine cyanobacterium Prochlorococcus.</title>
        <authorList>
            <person name="Biller S."/>
            <person name="Berube P."/>
            <person name="Thompson J."/>
            <person name="Kelly L."/>
            <person name="Roggensack S."/>
            <person name="Awad L."/>
            <person name="Roache-Johnson K."/>
            <person name="Ding H."/>
            <person name="Giovannoni S.J."/>
            <person name="Moore L.R."/>
            <person name="Chisholm S.W."/>
        </authorList>
    </citation>
    <scope>NUCLEOTIDE SEQUENCE [LARGE SCALE GENOMIC DNA]</scope>
    <source>
        <strain evidence="2">PAC1</strain>
    </source>
</reference>
<evidence type="ECO:0000313" key="2">
    <source>
        <dbReference type="Proteomes" id="UP000030392"/>
    </source>
</evidence>
<sequence>MTNADPLPTLLIIPTGIGCNVGGYAGDAIPAARLLASASGCLITHPNVMNGGSLYWPDNCIQYVEGYSLNLFASGEVFLKPVRQQKVGLLLDAGLESDLKKRHLQVADGCVASLGLDIGPVMITEKALQINLKKGMSGSSWGNIEEPDVLLRAADKLKQAGATAIAVVTRFPDESDELETKLYRQGHGVDIIAGVEAVISHFLVKHLLIPCAHAPGLSPLPIDYDLDPRTSGEEIGYTFLQSVLVGLSRAPDLIYKSEIKAKENTLFQVNTLLSNRDLGAVVVPQGALGGEAVLSCIERFIPLIIVSNQGVLNVSSTKMRLDSLSGNRDKNILYAENYIEAAGLITALRHAINVKSLRRPIDCLKQLNDE</sequence>
<gene>
    <name evidence="1" type="ORF">EV03_0900</name>
</gene>
<dbReference type="PANTHER" id="PTHR36891">
    <property type="entry name" value="OS01G0127400 PROTEIN"/>
    <property type="match status" value="1"/>
</dbReference>
<dbReference type="Pfam" id="PF11805">
    <property type="entry name" value="DUF3326"/>
    <property type="match status" value="1"/>
</dbReference>
<dbReference type="PANTHER" id="PTHR36891:SF1">
    <property type="entry name" value="OS01G0127400 PROTEIN"/>
    <property type="match status" value="1"/>
</dbReference>
<evidence type="ECO:0000313" key="1">
    <source>
        <dbReference type="EMBL" id="KGG20963.1"/>
    </source>
</evidence>
<protein>
    <recommendedName>
        <fullName evidence="3">DUF3326 domain-containing protein</fullName>
    </recommendedName>
</protein>
<dbReference type="AlphaFoldDB" id="A0A0A2C3R2"/>
<dbReference type="Proteomes" id="UP000030392">
    <property type="component" value="Unassembled WGS sequence"/>
</dbReference>
<evidence type="ECO:0008006" key="3">
    <source>
        <dbReference type="Google" id="ProtNLM"/>
    </source>
</evidence>
<dbReference type="RefSeq" id="WP_036905544.1">
    <property type="nucleotide sequence ID" value="NZ_CP138967.1"/>
</dbReference>
<dbReference type="InterPro" id="IPR021763">
    <property type="entry name" value="DUF3326"/>
</dbReference>
<comment type="caution">
    <text evidence="1">The sequence shown here is derived from an EMBL/GenBank/DDBJ whole genome shotgun (WGS) entry which is preliminary data.</text>
</comment>
<dbReference type="EMBL" id="JNAX01000010">
    <property type="protein sequence ID" value="KGG20963.1"/>
    <property type="molecule type" value="Genomic_DNA"/>
</dbReference>
<organism evidence="1 2">
    <name type="scientific">Prochlorococcus marinus str. PAC1</name>
    <dbReference type="NCBI Taxonomy" id="59924"/>
    <lineage>
        <taxon>Bacteria</taxon>
        <taxon>Bacillati</taxon>
        <taxon>Cyanobacteriota</taxon>
        <taxon>Cyanophyceae</taxon>
        <taxon>Synechococcales</taxon>
        <taxon>Prochlorococcaceae</taxon>
        <taxon>Prochlorococcus</taxon>
    </lineage>
</organism>
<name>A0A0A2C3R2_PROMR</name>
<proteinExistence type="predicted"/>